<keyword evidence="6" id="KW-0929">Antimicrobial</keyword>
<evidence type="ECO:0000256" key="9">
    <source>
        <dbReference type="ARBA" id="ARBA00023157"/>
    </source>
</evidence>
<dbReference type="InterPro" id="IPR017853">
    <property type="entry name" value="GH"/>
</dbReference>
<reference evidence="15 16" key="1">
    <citation type="submission" date="2019-06" db="EMBL/GenBank/DDBJ databases">
        <title>Sequencing the genomes of 1000 actinobacteria strains.</title>
        <authorList>
            <person name="Klenk H.-P."/>
        </authorList>
    </citation>
    <scope>NUCLEOTIDE SEQUENCE [LARGE SCALE GENOMIC DNA]</scope>
    <source>
        <strain evidence="15 16">DSM 18607</strain>
    </source>
</reference>
<dbReference type="SUPFAM" id="SSF51445">
    <property type="entry name" value="(Trans)glycosidases"/>
    <property type="match status" value="1"/>
</dbReference>
<comment type="caution">
    <text evidence="15">The sequence shown here is derived from an EMBL/GenBank/DDBJ whole genome shotgun (WGS) entry which is preliminary data.</text>
</comment>
<keyword evidence="16" id="KW-1185">Reference proteome</keyword>
<evidence type="ECO:0000256" key="4">
    <source>
        <dbReference type="ARBA" id="ARBA00012732"/>
    </source>
</evidence>
<dbReference type="PROSITE" id="PS51904">
    <property type="entry name" value="GLYCOSYL_HYDROL_F25_2"/>
    <property type="match status" value="1"/>
</dbReference>
<feature type="signal peptide" evidence="14">
    <location>
        <begin position="1"/>
        <end position="25"/>
    </location>
</feature>
<dbReference type="AlphaFoldDB" id="A0A542E6A9"/>
<dbReference type="GO" id="GO:0031640">
    <property type="term" value="P:killing of cells of another organism"/>
    <property type="evidence" value="ECO:0007669"/>
    <property type="project" value="UniProtKB-KW"/>
</dbReference>
<evidence type="ECO:0000256" key="8">
    <source>
        <dbReference type="ARBA" id="ARBA00022801"/>
    </source>
</evidence>
<dbReference type="PANTHER" id="PTHR34135">
    <property type="entry name" value="LYSOZYME"/>
    <property type="match status" value="1"/>
</dbReference>
<dbReference type="GO" id="GO:0016052">
    <property type="term" value="P:carbohydrate catabolic process"/>
    <property type="evidence" value="ECO:0007669"/>
    <property type="project" value="TreeGrafter"/>
</dbReference>
<comment type="subcellular location">
    <subcellularLocation>
        <location evidence="2">Secreted</location>
    </subcellularLocation>
</comment>
<keyword evidence="5" id="KW-0964">Secreted</keyword>
<evidence type="ECO:0000256" key="7">
    <source>
        <dbReference type="ARBA" id="ARBA00022638"/>
    </source>
</evidence>
<evidence type="ECO:0000256" key="5">
    <source>
        <dbReference type="ARBA" id="ARBA00022525"/>
    </source>
</evidence>
<keyword evidence="8 12" id="KW-0378">Hydrolase</keyword>
<feature type="region of interest" description="Disordered" evidence="13">
    <location>
        <begin position="24"/>
        <end position="51"/>
    </location>
</feature>
<sequence length="296" mass="30854">MSHRSVLAAALVAATALLAAHPAAAAPDPGWAPTDAPAATSPTGTASPTAAARAAGVTSAGGGFMGWSQKAARRTTGSAAATSTAAPATTTSTTPGIDVSGYQGSYDWASSWSAGKKFAYVKATEGTSYTNPSFSQQYSGSYDVGMFHGAYHFARPDVSSGATQASYFVGHGGGWSADGRTLPGALDIEYNPYGATCYGLSQSSMTSWINAFRTQYHSLTGVYPVIYSTYDWWSTCTGNTSSTSSTSPFWIARYSSTPGTLPAGYGYYTFWQYSDSPVDQDYFNGTTTQLRTLSLG</sequence>
<organism evidence="15 16">
    <name type="scientific">Lapillicoccus jejuensis</name>
    <dbReference type="NCBI Taxonomy" id="402171"/>
    <lineage>
        <taxon>Bacteria</taxon>
        <taxon>Bacillati</taxon>
        <taxon>Actinomycetota</taxon>
        <taxon>Actinomycetes</taxon>
        <taxon>Micrococcales</taxon>
        <taxon>Intrasporangiaceae</taxon>
        <taxon>Lapillicoccus</taxon>
    </lineage>
</organism>
<dbReference type="GO" id="GO:0042742">
    <property type="term" value="P:defense response to bacterium"/>
    <property type="evidence" value="ECO:0007669"/>
    <property type="project" value="UniProtKB-KW"/>
</dbReference>
<dbReference type="Gene3D" id="3.20.20.80">
    <property type="entry name" value="Glycosidases"/>
    <property type="match status" value="1"/>
</dbReference>
<evidence type="ECO:0000313" key="16">
    <source>
        <dbReference type="Proteomes" id="UP000317893"/>
    </source>
</evidence>
<dbReference type="InterPro" id="IPR008270">
    <property type="entry name" value="Glyco_hydro_25_AS"/>
</dbReference>
<name>A0A542E6A9_9MICO</name>
<evidence type="ECO:0000313" key="15">
    <source>
        <dbReference type="EMBL" id="TQJ10861.1"/>
    </source>
</evidence>
<keyword evidence="7" id="KW-0081">Bacteriolytic enzyme</keyword>
<gene>
    <name evidence="15" type="ORF">FB458_4003</name>
</gene>
<dbReference type="GO" id="GO:0005576">
    <property type="term" value="C:extracellular region"/>
    <property type="evidence" value="ECO:0007669"/>
    <property type="project" value="UniProtKB-SubCell"/>
</dbReference>
<dbReference type="EC" id="3.2.1.17" evidence="4 12"/>
<accession>A0A542E6A9</accession>
<dbReference type="PROSITE" id="PS00953">
    <property type="entry name" value="GLYCOSYL_HYDROL_F25_1"/>
    <property type="match status" value="1"/>
</dbReference>
<dbReference type="InterPro" id="IPR002053">
    <property type="entry name" value="Glyco_hydro_25"/>
</dbReference>
<protein>
    <recommendedName>
        <fullName evidence="4 12">Lysozyme</fullName>
        <ecNumber evidence="4 12">3.2.1.17</ecNumber>
    </recommendedName>
</protein>
<dbReference type="RefSeq" id="WP_211356107.1">
    <property type="nucleotide sequence ID" value="NZ_BAAAPR010000019.1"/>
</dbReference>
<dbReference type="GO" id="GO:0009253">
    <property type="term" value="P:peptidoglycan catabolic process"/>
    <property type="evidence" value="ECO:0007669"/>
    <property type="project" value="InterPro"/>
</dbReference>
<dbReference type="Pfam" id="PF01183">
    <property type="entry name" value="Glyco_hydro_25"/>
    <property type="match status" value="1"/>
</dbReference>
<evidence type="ECO:0000256" key="10">
    <source>
        <dbReference type="ARBA" id="ARBA00023295"/>
    </source>
</evidence>
<comment type="catalytic activity">
    <reaction evidence="1 12">
        <text>Hydrolysis of (1-&gt;4)-beta-linkages between N-acetylmuramic acid and N-acetyl-D-glucosamine residues in a peptidoglycan and between N-acetyl-D-glucosamine residues in chitodextrins.</text>
        <dbReference type="EC" id="3.2.1.17"/>
    </reaction>
</comment>
<comment type="function">
    <text evidence="11">This enzyme has both lysozyme (acetylmuramidase) and diacetylmuramidase activities.</text>
</comment>
<feature type="chain" id="PRO_5022137190" description="Lysozyme" evidence="14">
    <location>
        <begin position="26"/>
        <end position="296"/>
    </location>
</feature>
<proteinExistence type="inferred from homology"/>
<dbReference type="PANTHER" id="PTHR34135:SF2">
    <property type="entry name" value="LYSOZYME"/>
    <property type="match status" value="1"/>
</dbReference>
<dbReference type="EMBL" id="VFMN01000001">
    <property type="protein sequence ID" value="TQJ10861.1"/>
    <property type="molecule type" value="Genomic_DNA"/>
</dbReference>
<evidence type="ECO:0000256" key="1">
    <source>
        <dbReference type="ARBA" id="ARBA00000632"/>
    </source>
</evidence>
<dbReference type="InterPro" id="IPR018077">
    <property type="entry name" value="Glyco_hydro_fam25_subgr"/>
</dbReference>
<comment type="similarity">
    <text evidence="3 12">Belongs to the glycosyl hydrolase 25 family.</text>
</comment>
<dbReference type="GO" id="GO:0003796">
    <property type="term" value="F:lysozyme activity"/>
    <property type="evidence" value="ECO:0007669"/>
    <property type="project" value="UniProtKB-EC"/>
</dbReference>
<keyword evidence="9" id="KW-1015">Disulfide bond</keyword>
<dbReference type="GO" id="GO:0016998">
    <property type="term" value="P:cell wall macromolecule catabolic process"/>
    <property type="evidence" value="ECO:0007669"/>
    <property type="project" value="InterPro"/>
</dbReference>
<evidence type="ECO:0000256" key="11">
    <source>
        <dbReference type="ARBA" id="ARBA00055588"/>
    </source>
</evidence>
<evidence type="ECO:0000256" key="12">
    <source>
        <dbReference type="RuleBase" id="RU361176"/>
    </source>
</evidence>
<evidence type="ECO:0000256" key="14">
    <source>
        <dbReference type="SAM" id="SignalP"/>
    </source>
</evidence>
<feature type="region of interest" description="Disordered" evidence="13">
    <location>
        <begin position="75"/>
        <end position="96"/>
    </location>
</feature>
<evidence type="ECO:0000256" key="6">
    <source>
        <dbReference type="ARBA" id="ARBA00022529"/>
    </source>
</evidence>
<keyword evidence="14" id="KW-0732">Signal</keyword>
<dbReference type="SMART" id="SM00641">
    <property type="entry name" value="Glyco_25"/>
    <property type="match status" value="1"/>
</dbReference>
<evidence type="ECO:0000256" key="2">
    <source>
        <dbReference type="ARBA" id="ARBA00004613"/>
    </source>
</evidence>
<evidence type="ECO:0000256" key="13">
    <source>
        <dbReference type="SAM" id="MobiDB-lite"/>
    </source>
</evidence>
<dbReference type="Proteomes" id="UP000317893">
    <property type="component" value="Unassembled WGS sequence"/>
</dbReference>
<dbReference type="FunFam" id="3.20.20.80:FF:000060">
    <property type="entry name" value="Lysozyme M1"/>
    <property type="match status" value="1"/>
</dbReference>
<keyword evidence="10 12" id="KW-0326">Glycosidase</keyword>
<evidence type="ECO:0000256" key="3">
    <source>
        <dbReference type="ARBA" id="ARBA00010646"/>
    </source>
</evidence>